<dbReference type="AlphaFoldDB" id="A0A1M5NQA5"/>
<keyword evidence="20" id="KW-1185">Reference proteome</keyword>
<dbReference type="PANTHER" id="PTHR22888:SF9">
    <property type="entry name" value="CYTOCHROME C OXIDASE SUBUNIT 2"/>
    <property type="match status" value="1"/>
</dbReference>
<evidence type="ECO:0000256" key="16">
    <source>
        <dbReference type="SAM" id="Phobius"/>
    </source>
</evidence>
<dbReference type="InterPro" id="IPR036257">
    <property type="entry name" value="Cyt_c_oxidase_su2_TM_sf"/>
</dbReference>
<feature type="domain" description="Cytochrome oxidase subunit II copper A binding" evidence="17">
    <location>
        <begin position="112"/>
        <end position="254"/>
    </location>
</feature>
<keyword evidence="10 16" id="KW-1133">Transmembrane helix</keyword>
<sequence>MTIAIVLVLILALSIWFHFAGPWDLPALASNWGDIDLTIGITLVVTGVVFIAVILFTAYAVVKFRYRPDRQASYEPENKKLELWLTGLTSVGIIAMLAPGLAVYSDIVSVPDDAMEVEVLAKQWTWGFRFPGDDGILGKSSVRLISSANPFGLDPKDPASLDDRVINANQFTLPVDRPINVKLRSIDVLHDFYVPQIRNKIDAVPGIVTSMWFTPTRTGDFEILCAEYCGVGHYNMRGGLTVASTEEFDSWLASQPTFAESQEGGSSLSPAAQRGEVLSQEQGCLACHGFAASPLGPSWQGLYGREERMTDGRMITADEAYIARAIREPAAEIVEGYGNVMPPYELSDEQIADIIAYIKEAGGGEAAPDDGASDDSAATEAAAAPAVAAVSAEPLDGATVAQTKGCLACHSIGTDKMIGPPWGGLAGSSRKLKDGSEVVADAEYLRLAIVAPAEQMVHGYPPVMPVVPLTDEEVEVLVQYLIELGAEQ</sequence>
<dbReference type="InterPro" id="IPR001505">
    <property type="entry name" value="Copper_CuA"/>
</dbReference>
<evidence type="ECO:0000256" key="8">
    <source>
        <dbReference type="ARBA" id="ARBA00022967"/>
    </source>
</evidence>
<proteinExistence type="inferred from homology"/>
<keyword evidence="11 15" id="KW-0408">Iron</keyword>
<evidence type="ECO:0000313" key="19">
    <source>
        <dbReference type="EMBL" id="SHG91741.1"/>
    </source>
</evidence>
<dbReference type="PROSITE" id="PS00078">
    <property type="entry name" value="COX2"/>
    <property type="match status" value="1"/>
</dbReference>
<evidence type="ECO:0000259" key="17">
    <source>
        <dbReference type="PROSITE" id="PS50857"/>
    </source>
</evidence>
<dbReference type="CDD" id="cd13919">
    <property type="entry name" value="CuRO_HCO_II_like_5"/>
    <property type="match status" value="1"/>
</dbReference>
<feature type="domain" description="Cytochrome c" evidence="18">
    <location>
        <begin position="392"/>
        <end position="485"/>
    </location>
</feature>
<dbReference type="SUPFAM" id="SSF49503">
    <property type="entry name" value="Cupredoxins"/>
    <property type="match status" value="1"/>
</dbReference>
<dbReference type="GO" id="GO:0016020">
    <property type="term" value="C:membrane"/>
    <property type="evidence" value="ECO:0007669"/>
    <property type="project" value="UniProtKB-SubCell"/>
</dbReference>
<evidence type="ECO:0000256" key="5">
    <source>
        <dbReference type="ARBA" id="ARBA00022617"/>
    </source>
</evidence>
<dbReference type="InterPro" id="IPR036909">
    <property type="entry name" value="Cyt_c-like_dom_sf"/>
</dbReference>
<dbReference type="PROSITE" id="PS50857">
    <property type="entry name" value="COX2_CUA"/>
    <property type="match status" value="1"/>
</dbReference>
<comment type="similarity">
    <text evidence="2">Belongs to the cytochrome c oxidase subunit 2 family.</text>
</comment>
<evidence type="ECO:0000256" key="3">
    <source>
        <dbReference type="ARBA" id="ARBA00012949"/>
    </source>
</evidence>
<dbReference type="SUPFAM" id="SSF46626">
    <property type="entry name" value="Cytochrome c"/>
    <property type="match status" value="2"/>
</dbReference>
<keyword evidence="9" id="KW-0249">Electron transport</keyword>
<dbReference type="PANTHER" id="PTHR22888">
    <property type="entry name" value="CYTOCHROME C OXIDASE, SUBUNIT II"/>
    <property type="match status" value="1"/>
</dbReference>
<keyword evidence="5 15" id="KW-0349">Heme</keyword>
<dbReference type="EMBL" id="FQXG01000001">
    <property type="protein sequence ID" value="SHG91741.1"/>
    <property type="molecule type" value="Genomic_DNA"/>
</dbReference>
<evidence type="ECO:0000256" key="7">
    <source>
        <dbReference type="ARBA" id="ARBA00022723"/>
    </source>
</evidence>
<evidence type="ECO:0000256" key="12">
    <source>
        <dbReference type="ARBA" id="ARBA00023008"/>
    </source>
</evidence>
<reference evidence="19 20" key="1">
    <citation type="submission" date="2016-11" db="EMBL/GenBank/DDBJ databases">
        <authorList>
            <person name="Jaros S."/>
            <person name="Januszkiewicz K."/>
            <person name="Wedrychowicz H."/>
        </authorList>
    </citation>
    <scope>NUCLEOTIDE SEQUENCE [LARGE SCALE GENOMIC DNA]</scope>
    <source>
        <strain evidence="19 20">DSM 16917</strain>
    </source>
</reference>
<name>A0A1M5NQA5_9GAMM</name>
<dbReference type="InterPro" id="IPR009056">
    <property type="entry name" value="Cyt_c-like_dom"/>
</dbReference>
<evidence type="ECO:0000256" key="15">
    <source>
        <dbReference type="PROSITE-ProRule" id="PRU00433"/>
    </source>
</evidence>
<dbReference type="PROSITE" id="PS51007">
    <property type="entry name" value="CYTC"/>
    <property type="match status" value="2"/>
</dbReference>
<keyword evidence="8" id="KW-1278">Translocase</keyword>
<dbReference type="InterPro" id="IPR045187">
    <property type="entry name" value="CcO_II"/>
</dbReference>
<evidence type="ECO:0000256" key="4">
    <source>
        <dbReference type="ARBA" id="ARBA00022448"/>
    </source>
</evidence>
<feature type="domain" description="Cytochrome c" evidence="18">
    <location>
        <begin position="270"/>
        <end position="362"/>
    </location>
</feature>
<evidence type="ECO:0000256" key="9">
    <source>
        <dbReference type="ARBA" id="ARBA00022982"/>
    </source>
</evidence>
<evidence type="ECO:0000256" key="10">
    <source>
        <dbReference type="ARBA" id="ARBA00022989"/>
    </source>
</evidence>
<dbReference type="Pfam" id="PF00034">
    <property type="entry name" value="Cytochrom_C"/>
    <property type="match status" value="2"/>
</dbReference>
<comment type="subcellular location">
    <subcellularLocation>
        <location evidence="1">Membrane</location>
        <topology evidence="1">Multi-pass membrane protein</topology>
    </subcellularLocation>
</comment>
<comment type="catalytic activity">
    <reaction evidence="14">
        <text>4 Fe(II)-[cytochrome c] + O2 + 8 H(+)(in) = 4 Fe(III)-[cytochrome c] + 2 H2O + 4 H(+)(out)</text>
        <dbReference type="Rhea" id="RHEA:11436"/>
        <dbReference type="Rhea" id="RHEA-COMP:10350"/>
        <dbReference type="Rhea" id="RHEA-COMP:14399"/>
        <dbReference type="ChEBI" id="CHEBI:15377"/>
        <dbReference type="ChEBI" id="CHEBI:15378"/>
        <dbReference type="ChEBI" id="CHEBI:15379"/>
        <dbReference type="ChEBI" id="CHEBI:29033"/>
        <dbReference type="ChEBI" id="CHEBI:29034"/>
        <dbReference type="EC" id="7.1.1.9"/>
    </reaction>
</comment>
<dbReference type="Proteomes" id="UP000184268">
    <property type="component" value="Unassembled WGS sequence"/>
</dbReference>
<feature type="transmembrane region" description="Helical" evidence="16">
    <location>
        <begin position="83"/>
        <end position="104"/>
    </location>
</feature>
<gene>
    <name evidence="19" type="ORF">SAMN02745129_1143</name>
</gene>
<dbReference type="Gene3D" id="2.60.40.420">
    <property type="entry name" value="Cupredoxins - blue copper proteins"/>
    <property type="match status" value="1"/>
</dbReference>
<evidence type="ECO:0000259" key="18">
    <source>
        <dbReference type="PROSITE" id="PS51007"/>
    </source>
</evidence>
<dbReference type="GO" id="GO:0020037">
    <property type="term" value="F:heme binding"/>
    <property type="evidence" value="ECO:0007669"/>
    <property type="project" value="InterPro"/>
</dbReference>
<keyword evidence="13 16" id="KW-0472">Membrane</keyword>
<accession>A0A1M5NQA5</accession>
<organism evidence="19 20">
    <name type="scientific">Ferrimonas marina</name>
    <dbReference type="NCBI Taxonomy" id="299255"/>
    <lineage>
        <taxon>Bacteria</taxon>
        <taxon>Pseudomonadati</taxon>
        <taxon>Pseudomonadota</taxon>
        <taxon>Gammaproteobacteria</taxon>
        <taxon>Alteromonadales</taxon>
        <taxon>Ferrimonadaceae</taxon>
        <taxon>Ferrimonas</taxon>
    </lineage>
</organism>
<dbReference type="Gene3D" id="1.10.287.90">
    <property type="match status" value="1"/>
</dbReference>
<dbReference type="STRING" id="299255.SAMN02745129_1143"/>
<evidence type="ECO:0000256" key="14">
    <source>
        <dbReference type="ARBA" id="ARBA00047816"/>
    </source>
</evidence>
<dbReference type="SUPFAM" id="SSF81464">
    <property type="entry name" value="Cytochrome c oxidase subunit II-like, transmembrane region"/>
    <property type="match status" value="1"/>
</dbReference>
<keyword evidence="12" id="KW-0186">Copper</keyword>
<dbReference type="GO" id="GO:0004129">
    <property type="term" value="F:cytochrome-c oxidase activity"/>
    <property type="evidence" value="ECO:0007669"/>
    <property type="project" value="UniProtKB-EC"/>
</dbReference>
<evidence type="ECO:0000256" key="11">
    <source>
        <dbReference type="ARBA" id="ARBA00023004"/>
    </source>
</evidence>
<keyword evidence="4" id="KW-0813">Transport</keyword>
<evidence type="ECO:0000256" key="6">
    <source>
        <dbReference type="ARBA" id="ARBA00022692"/>
    </source>
</evidence>
<dbReference type="Pfam" id="PF00116">
    <property type="entry name" value="COX2"/>
    <property type="match status" value="1"/>
</dbReference>
<evidence type="ECO:0000256" key="2">
    <source>
        <dbReference type="ARBA" id="ARBA00007866"/>
    </source>
</evidence>
<dbReference type="InterPro" id="IPR002429">
    <property type="entry name" value="CcO_II-like_C"/>
</dbReference>
<dbReference type="GO" id="GO:0042773">
    <property type="term" value="P:ATP synthesis coupled electron transport"/>
    <property type="evidence" value="ECO:0007669"/>
    <property type="project" value="TreeGrafter"/>
</dbReference>
<dbReference type="RefSeq" id="WP_067658279.1">
    <property type="nucleotide sequence ID" value="NZ_FQXG01000001.1"/>
</dbReference>
<keyword evidence="6 16" id="KW-0812">Transmembrane</keyword>
<dbReference type="Gene3D" id="1.10.760.10">
    <property type="entry name" value="Cytochrome c-like domain"/>
    <property type="match status" value="2"/>
</dbReference>
<evidence type="ECO:0000256" key="1">
    <source>
        <dbReference type="ARBA" id="ARBA00004141"/>
    </source>
</evidence>
<dbReference type="EC" id="7.1.1.9" evidence="3"/>
<feature type="transmembrane region" description="Helical" evidence="16">
    <location>
        <begin position="39"/>
        <end position="62"/>
    </location>
</feature>
<keyword evidence="7 15" id="KW-0479">Metal-binding</keyword>
<evidence type="ECO:0000256" key="13">
    <source>
        <dbReference type="ARBA" id="ARBA00023136"/>
    </source>
</evidence>
<dbReference type="OrthoDB" id="9773456at2"/>
<evidence type="ECO:0000313" key="20">
    <source>
        <dbReference type="Proteomes" id="UP000184268"/>
    </source>
</evidence>
<protein>
    <recommendedName>
        <fullName evidence="3">cytochrome-c oxidase</fullName>
        <ecNumber evidence="3">7.1.1.9</ecNumber>
    </recommendedName>
</protein>
<dbReference type="GO" id="GO:0005507">
    <property type="term" value="F:copper ion binding"/>
    <property type="evidence" value="ECO:0007669"/>
    <property type="project" value="InterPro"/>
</dbReference>
<dbReference type="InterPro" id="IPR008972">
    <property type="entry name" value="Cupredoxin"/>
</dbReference>